<dbReference type="EMBL" id="CAJNOJ010000175">
    <property type="protein sequence ID" value="CAF1243766.1"/>
    <property type="molecule type" value="Genomic_DNA"/>
</dbReference>
<dbReference type="SMART" id="SM00355">
    <property type="entry name" value="ZnF_C2H2"/>
    <property type="match status" value="3"/>
</dbReference>
<dbReference type="AlphaFoldDB" id="A0A814ZMB2"/>
<dbReference type="GO" id="GO:0008270">
    <property type="term" value="F:zinc ion binding"/>
    <property type="evidence" value="ECO:0007669"/>
    <property type="project" value="UniProtKB-KW"/>
</dbReference>
<reference evidence="8" key="1">
    <citation type="submission" date="2021-02" db="EMBL/GenBank/DDBJ databases">
        <authorList>
            <person name="Nowell W R."/>
        </authorList>
    </citation>
    <scope>NUCLEOTIDE SEQUENCE</scope>
</reference>
<dbReference type="InterPro" id="IPR036236">
    <property type="entry name" value="Znf_C2H2_sf"/>
</dbReference>
<evidence type="ECO:0000256" key="4">
    <source>
        <dbReference type="ARBA" id="ARBA00022833"/>
    </source>
</evidence>
<evidence type="ECO:0000259" key="7">
    <source>
        <dbReference type="PROSITE" id="PS50157"/>
    </source>
</evidence>
<proteinExistence type="predicted"/>
<keyword evidence="3 5" id="KW-0863">Zinc-finger</keyword>
<keyword evidence="4" id="KW-0862">Zinc</keyword>
<dbReference type="PANTHER" id="PTHR24379:SF121">
    <property type="entry name" value="C2H2-TYPE DOMAIN-CONTAINING PROTEIN"/>
    <property type="match status" value="1"/>
</dbReference>
<keyword evidence="2" id="KW-0677">Repeat</keyword>
<dbReference type="PROSITE" id="PS50157">
    <property type="entry name" value="ZINC_FINGER_C2H2_2"/>
    <property type="match status" value="2"/>
</dbReference>
<keyword evidence="1" id="KW-0479">Metal-binding</keyword>
<evidence type="ECO:0000256" key="2">
    <source>
        <dbReference type="ARBA" id="ARBA00022737"/>
    </source>
</evidence>
<sequence>MANKNFNNKTFPLLNQIDQGTFSNDLDWNKNAFQTLLTSNLPAKTVFHYAINVGLQRLENSLYETYWDVTADALNDLSQYLFGNDELDDYSYEAKCQLLMYSAIAIIKMNTIRRKSIHDAKLACATMCLLLLQQNRTYENPTTTNEYSACLRSMRNRYLKRIFIIVQWLPTLSKAQLKDLQTNHERYIALILEQLYPAVSLRDKINHFIDNHLFTSNANDDDATSSGFVFIRRFPEYNDKLIEKYTDLMNMGLTSALNQFNNDSTRKLICCIWTLSCMIESDRISLGVINANTLREHFSLVPIDFERKPITVDSLNERDVTVFLLLCAQQNIHVHDAESILHPYLLFSASHLCTQQQKNWWQTAIEQTPWNEFNDHLATIRLDNDQVQQHPPKIILLETARILFKSAKSLYEHHAKRAAESYEQYALHYLQVAKQDKNTQGPSSDLQTKGNKPDKLFFFYSQKTLNHDLKYREQLIEQCEKFTQQCDELKLLPESEPKPMPQPEPPRTSSPTKEQQKDINISAVLSPVIVEKEERKPSEALDSTLFATPPSIKSRDVDVQTFIRSPTPPPPPVVVMPPIEEKPETTEPPLPPYVDLIFSHMNGVNQWINQFCMDNELIQSDIHTIRDRLEKINRITTVAAAAKEEEDIDEQNQMMLSYQHTNMETKSPGDETLLSSSMVSENNEEKENIPLCNYCRKSFANYSNLRHHIQIVHLKESKWDCSKCGKICSSKSNLKVHFRTHIRVKPYTCKYCEYDCMHHSSIKDHLTKNHPDKPHTSIEPGYNYNSQAVPEPDEFNAVDFDPAKFVEQQTQCKQRQSLIVENNGTLKYTQTMTTTTKNTAHPNSNINITKPKRFRSDTNLLPASISPPTFPFLSPTPAALWPFNLYHPAYIPAMMNAIRLSSMTNSSNAPIHEEKQLNKPSSRKSFEIEGILNLSLRDNKRKNLSDTISTDEEDSI</sequence>
<dbReference type="PANTHER" id="PTHR24379">
    <property type="entry name" value="KRAB AND ZINC FINGER DOMAIN-CONTAINING"/>
    <property type="match status" value="1"/>
</dbReference>
<dbReference type="Pfam" id="PF00096">
    <property type="entry name" value="zf-C2H2"/>
    <property type="match status" value="2"/>
</dbReference>
<dbReference type="Proteomes" id="UP000663852">
    <property type="component" value="Unassembled WGS sequence"/>
</dbReference>
<organism evidence="8 9">
    <name type="scientific">Adineta ricciae</name>
    <name type="common">Rotifer</name>
    <dbReference type="NCBI Taxonomy" id="249248"/>
    <lineage>
        <taxon>Eukaryota</taxon>
        <taxon>Metazoa</taxon>
        <taxon>Spiralia</taxon>
        <taxon>Gnathifera</taxon>
        <taxon>Rotifera</taxon>
        <taxon>Eurotatoria</taxon>
        <taxon>Bdelloidea</taxon>
        <taxon>Adinetida</taxon>
        <taxon>Adinetidae</taxon>
        <taxon>Adineta</taxon>
    </lineage>
</organism>
<dbReference type="PROSITE" id="PS00028">
    <property type="entry name" value="ZINC_FINGER_C2H2_1"/>
    <property type="match status" value="3"/>
</dbReference>
<dbReference type="Gene3D" id="3.30.160.60">
    <property type="entry name" value="Classic Zinc Finger"/>
    <property type="match status" value="1"/>
</dbReference>
<dbReference type="InterPro" id="IPR013087">
    <property type="entry name" value="Znf_C2H2_type"/>
</dbReference>
<evidence type="ECO:0000256" key="3">
    <source>
        <dbReference type="ARBA" id="ARBA00022771"/>
    </source>
</evidence>
<accession>A0A814ZMB2</accession>
<evidence type="ECO:0000313" key="8">
    <source>
        <dbReference type="EMBL" id="CAF1243766.1"/>
    </source>
</evidence>
<gene>
    <name evidence="8" type="ORF">EDS130_LOCUS27595</name>
</gene>
<feature type="domain" description="C2H2-type" evidence="7">
    <location>
        <begin position="719"/>
        <end position="746"/>
    </location>
</feature>
<comment type="caution">
    <text evidence="8">The sequence shown here is derived from an EMBL/GenBank/DDBJ whole genome shotgun (WGS) entry which is preliminary data.</text>
</comment>
<dbReference type="OrthoDB" id="6077919at2759"/>
<feature type="compositionally biased region" description="Pro residues" evidence="6">
    <location>
        <begin position="498"/>
        <end position="508"/>
    </location>
</feature>
<protein>
    <recommendedName>
        <fullName evidence="7">C2H2-type domain-containing protein</fullName>
    </recommendedName>
</protein>
<feature type="domain" description="C2H2-type" evidence="7">
    <location>
        <begin position="690"/>
        <end position="718"/>
    </location>
</feature>
<evidence type="ECO:0000256" key="6">
    <source>
        <dbReference type="SAM" id="MobiDB-lite"/>
    </source>
</evidence>
<dbReference type="SUPFAM" id="SSF57667">
    <property type="entry name" value="beta-beta-alpha zinc fingers"/>
    <property type="match status" value="1"/>
</dbReference>
<evidence type="ECO:0000313" key="9">
    <source>
        <dbReference type="Proteomes" id="UP000663852"/>
    </source>
</evidence>
<evidence type="ECO:0000256" key="1">
    <source>
        <dbReference type="ARBA" id="ARBA00022723"/>
    </source>
</evidence>
<name>A0A814ZMB2_ADIRI</name>
<feature type="region of interest" description="Disordered" evidence="6">
    <location>
        <begin position="492"/>
        <end position="520"/>
    </location>
</feature>
<evidence type="ECO:0000256" key="5">
    <source>
        <dbReference type="PROSITE-ProRule" id="PRU00042"/>
    </source>
</evidence>